<dbReference type="Pfam" id="PF00485">
    <property type="entry name" value="PRK"/>
    <property type="match status" value="1"/>
</dbReference>
<gene>
    <name evidence="2" type="ORF">ENJ42_04790</name>
</gene>
<dbReference type="Proteomes" id="UP000885830">
    <property type="component" value="Unassembled WGS sequence"/>
</dbReference>
<dbReference type="SUPFAM" id="SSF52540">
    <property type="entry name" value="P-loop containing nucleoside triphosphate hydrolases"/>
    <property type="match status" value="1"/>
</dbReference>
<organism evidence="2">
    <name type="scientific">Hellea balneolensis</name>
    <dbReference type="NCBI Taxonomy" id="287478"/>
    <lineage>
        <taxon>Bacteria</taxon>
        <taxon>Pseudomonadati</taxon>
        <taxon>Pseudomonadota</taxon>
        <taxon>Alphaproteobacteria</taxon>
        <taxon>Maricaulales</taxon>
        <taxon>Robiginitomaculaceae</taxon>
        <taxon>Hellea</taxon>
    </lineage>
</organism>
<dbReference type="GO" id="GO:0016301">
    <property type="term" value="F:kinase activity"/>
    <property type="evidence" value="ECO:0007669"/>
    <property type="project" value="UniProtKB-KW"/>
</dbReference>
<reference evidence="2" key="1">
    <citation type="journal article" date="2020" name="mSystems">
        <title>Genome- and Community-Level Interaction Insights into Carbon Utilization and Element Cycling Functions of Hydrothermarchaeota in Hydrothermal Sediment.</title>
        <authorList>
            <person name="Zhou Z."/>
            <person name="Liu Y."/>
            <person name="Xu W."/>
            <person name="Pan J."/>
            <person name="Luo Z.H."/>
            <person name="Li M."/>
        </authorList>
    </citation>
    <scope>NUCLEOTIDE SEQUENCE [LARGE SCALE GENOMIC DNA]</scope>
    <source>
        <strain evidence="2">HyVt-485</strain>
    </source>
</reference>
<dbReference type="AlphaFoldDB" id="A0A7C5LT88"/>
<protein>
    <submittedName>
        <fullName evidence="2">Uridine kinase</fullName>
    </submittedName>
</protein>
<evidence type="ECO:0000313" key="2">
    <source>
        <dbReference type="EMBL" id="HHL42914.1"/>
    </source>
</evidence>
<feature type="non-terminal residue" evidence="2">
    <location>
        <position position="1"/>
    </location>
</feature>
<accession>A0A7C5LT88</accession>
<keyword evidence="2" id="KW-0418">Kinase</keyword>
<comment type="caution">
    <text evidence="2">The sequence shown here is derived from an EMBL/GenBank/DDBJ whole genome shotgun (WGS) entry which is preliminary data.</text>
</comment>
<proteinExistence type="predicted"/>
<dbReference type="InterPro" id="IPR027417">
    <property type="entry name" value="P-loop_NTPase"/>
</dbReference>
<dbReference type="PANTHER" id="PTHR10285">
    <property type="entry name" value="URIDINE KINASE"/>
    <property type="match status" value="1"/>
</dbReference>
<feature type="domain" description="Phosphoribulokinase/uridine kinase" evidence="1">
    <location>
        <begin position="19"/>
        <end position="148"/>
    </location>
</feature>
<sequence>QDNYYLDYGGVEPGTPLPNFDHPDAFEWDFLRAQLGELKSGNPVHIPTYDFKTHRRTDVTILVEPKPIIILEGILILTQRALHSVFDQSFFVQCDEDVRLERRLKRDVAERGRTPASVREQFARDVAPMHDEFVEPSRNFADWIITQNQCSLEMIMNDGPVITWCRHNMDA</sequence>
<dbReference type="Gene3D" id="3.40.50.300">
    <property type="entry name" value="P-loop containing nucleotide triphosphate hydrolases"/>
    <property type="match status" value="1"/>
</dbReference>
<keyword evidence="2" id="KW-0808">Transferase</keyword>
<name>A0A7C5LT88_9PROT</name>
<dbReference type="InterPro" id="IPR006083">
    <property type="entry name" value="PRK/URK"/>
</dbReference>
<dbReference type="GO" id="GO:0005524">
    <property type="term" value="F:ATP binding"/>
    <property type="evidence" value="ECO:0007669"/>
    <property type="project" value="InterPro"/>
</dbReference>
<dbReference type="EMBL" id="DRMJ01000240">
    <property type="protein sequence ID" value="HHL42914.1"/>
    <property type="molecule type" value="Genomic_DNA"/>
</dbReference>
<evidence type="ECO:0000259" key="1">
    <source>
        <dbReference type="Pfam" id="PF00485"/>
    </source>
</evidence>
<dbReference type="PRINTS" id="PR00988">
    <property type="entry name" value="URIDINKINASE"/>
</dbReference>